<dbReference type="AlphaFoldDB" id="A0AAD3DMV8"/>
<sequence length="636" mass="62964">MRRTSEPAESGAAASLRPSRGVTFDKRPQLRAGEAAALEPTPQRPFLRSGGEAVREEPAHLLRDFDSKLHSIQDVLSRYQAERNAQRNEATRGSSGGAGGGGGGGSGSGGGGGGATAVGSGGGGGGAEGDRGGGAGSGAGGRRWQQLQLQFAAAQRMSVPNSAMEEELFIQSVLAQPRRIRSAAPGATRALSARIEYYRSHPGLAQERAERAREEQLAAAREAAAARACSFTAAAATQAINFVEANRRSIVPHGLPPSLQLTIQALRDQGMASLRRRRGRGGGGSGGGPEAYRPMSANNTAYHQHHLPAAASTSRSSGGFGGGSGGGPEAYRPMSANNTAYHQHHLPAAASTSRSSGGFGGGGGGGGSGGGGGGVYCRPATAGGVHVAWGGSQTTIPMTSSPLAGSTGATWGRPTSPSSLSAASPDPTARNSSSYFRSSGGGGGGGYSGIERVSTGCLGGGGGSNGGGGGSGRSSPGGVFLTQLDSGSLQHHASSSSVSFRRLSGSIPSPTPPLSTVTVTATSMLATSATSLGNVVEEVLGGRGSAGGYRSGSSSPTNGHRSGSPPQQQYPQQQYPQQQQMSGEWQQAPGRMSAGAIGRVSMAEVAAELVGSSGGAAGGGTDRSMPGSSGGGAAGG</sequence>
<comment type="caution">
    <text evidence="2">The sequence shown here is derived from an EMBL/GenBank/DDBJ whole genome shotgun (WGS) entry which is preliminary data.</text>
</comment>
<dbReference type="EMBL" id="BMAR01000008">
    <property type="protein sequence ID" value="GFR44804.1"/>
    <property type="molecule type" value="Genomic_DNA"/>
</dbReference>
<protein>
    <submittedName>
        <fullName evidence="2">Uncharacterized protein</fullName>
    </submittedName>
</protein>
<proteinExistence type="predicted"/>
<feature type="region of interest" description="Disordered" evidence="1">
    <location>
        <begin position="612"/>
        <end position="636"/>
    </location>
</feature>
<feature type="region of interest" description="Disordered" evidence="1">
    <location>
        <begin position="396"/>
        <end position="483"/>
    </location>
</feature>
<feature type="region of interest" description="Disordered" evidence="1">
    <location>
        <begin position="1"/>
        <end position="67"/>
    </location>
</feature>
<reference evidence="2 3" key="1">
    <citation type="journal article" date="2021" name="Sci. Rep.">
        <title>Genome sequencing of the multicellular alga Astrephomene provides insights into convergent evolution of germ-soma differentiation.</title>
        <authorList>
            <person name="Yamashita S."/>
            <person name="Yamamoto K."/>
            <person name="Matsuzaki R."/>
            <person name="Suzuki S."/>
            <person name="Yamaguchi H."/>
            <person name="Hirooka S."/>
            <person name="Minakuchi Y."/>
            <person name="Miyagishima S."/>
            <person name="Kawachi M."/>
            <person name="Toyoda A."/>
            <person name="Nozaki H."/>
        </authorList>
    </citation>
    <scope>NUCLEOTIDE SEQUENCE [LARGE SCALE GENOMIC DNA]</scope>
    <source>
        <strain evidence="2 3">NIES-4017</strain>
    </source>
</reference>
<feature type="compositionally biased region" description="Gly residues" evidence="1">
    <location>
        <begin position="318"/>
        <end position="328"/>
    </location>
</feature>
<feature type="compositionally biased region" description="Gly residues" evidence="1">
    <location>
        <begin position="612"/>
        <end position="621"/>
    </location>
</feature>
<evidence type="ECO:0000313" key="3">
    <source>
        <dbReference type="Proteomes" id="UP001054857"/>
    </source>
</evidence>
<feature type="region of interest" description="Disordered" evidence="1">
    <location>
        <begin position="347"/>
        <end position="370"/>
    </location>
</feature>
<evidence type="ECO:0000313" key="2">
    <source>
        <dbReference type="EMBL" id="GFR44804.1"/>
    </source>
</evidence>
<feature type="compositionally biased region" description="Polar residues" evidence="1">
    <location>
        <begin position="396"/>
        <end position="409"/>
    </location>
</feature>
<keyword evidence="3" id="KW-1185">Reference proteome</keyword>
<accession>A0AAD3DMV8</accession>
<evidence type="ECO:0000256" key="1">
    <source>
        <dbReference type="SAM" id="MobiDB-lite"/>
    </source>
</evidence>
<name>A0AAD3DMV8_9CHLO</name>
<feature type="region of interest" description="Disordered" evidence="1">
    <location>
        <begin position="543"/>
        <end position="593"/>
    </location>
</feature>
<feature type="compositionally biased region" description="Low complexity" evidence="1">
    <location>
        <begin position="414"/>
        <end position="438"/>
    </location>
</feature>
<feature type="compositionally biased region" description="Gly residues" evidence="1">
    <location>
        <begin position="94"/>
        <end position="141"/>
    </location>
</feature>
<feature type="region of interest" description="Disordered" evidence="1">
    <location>
        <begin position="308"/>
        <end position="335"/>
    </location>
</feature>
<organism evidence="2 3">
    <name type="scientific">Astrephomene gubernaculifera</name>
    <dbReference type="NCBI Taxonomy" id="47775"/>
    <lineage>
        <taxon>Eukaryota</taxon>
        <taxon>Viridiplantae</taxon>
        <taxon>Chlorophyta</taxon>
        <taxon>core chlorophytes</taxon>
        <taxon>Chlorophyceae</taxon>
        <taxon>CS clade</taxon>
        <taxon>Chlamydomonadales</taxon>
        <taxon>Astrephomenaceae</taxon>
        <taxon>Astrephomene</taxon>
    </lineage>
</organism>
<feature type="compositionally biased region" description="Gly residues" evidence="1">
    <location>
        <begin position="357"/>
        <end position="370"/>
    </location>
</feature>
<feature type="non-terminal residue" evidence="2">
    <location>
        <position position="1"/>
    </location>
</feature>
<feature type="compositionally biased region" description="Low complexity" evidence="1">
    <location>
        <begin position="565"/>
        <end position="580"/>
    </location>
</feature>
<gene>
    <name evidence="2" type="ORF">Agub_g6139</name>
</gene>
<dbReference type="Proteomes" id="UP001054857">
    <property type="component" value="Unassembled WGS sequence"/>
</dbReference>
<feature type="region of interest" description="Disordered" evidence="1">
    <location>
        <begin position="273"/>
        <end position="296"/>
    </location>
</feature>
<feature type="compositionally biased region" description="Gly residues" evidence="1">
    <location>
        <begin position="439"/>
        <end position="448"/>
    </location>
</feature>
<feature type="compositionally biased region" description="Gly residues" evidence="1">
    <location>
        <begin position="457"/>
        <end position="472"/>
    </location>
</feature>
<feature type="region of interest" description="Disordered" evidence="1">
    <location>
        <begin position="83"/>
        <end position="141"/>
    </location>
</feature>
<feature type="compositionally biased region" description="Basic and acidic residues" evidence="1">
    <location>
        <begin position="53"/>
        <end position="67"/>
    </location>
</feature>